<dbReference type="InterPro" id="IPR002846">
    <property type="entry name" value="NRD"/>
</dbReference>
<dbReference type="Proteomes" id="UP000256864">
    <property type="component" value="Unassembled WGS sequence"/>
</dbReference>
<proteinExistence type="predicted"/>
<sequence length="564" mass="61658">MVFLMADETNQKMMEILRILAEHDDVLGAKIIASELRKKGYNLGERAVRYHMRILDEKGFTERVGYAGRKITYKGLQEINRGLVYDQVDFIFSKFESMIYNTSFNPDTLEGKVVVNTSRISPRSIETLKHVMRNGLCLSPRVKLERDGDGCIISTICGTTVDGILLASGIPVIPQFGGLVRFEDHQPVNFTELIAYKKTSMTPLEAFTSENMTSVLSVIEEGDGLVPANLRLIPGTGREDAVKILRKLEGIGISGVLKVGEPGEDVLGVPVADGMVGVAIIGGITPLCAIQEAGYRAEIKLAENLIEFQSLKPLVKPERKLMVSAPERGVKVRFLLSKAWNLINRVDLNPEDLSGRVIANISLISRDDLDYALEVIGQVLSERPEFSTLPMIGVTDEGGMAGIATVCSLTLDGVLIKSGIMSTPKYGGLLEVGGRAPRFVELTAYSGSSLDPHEIYVSKNMTAVLEALNGQGRVLASLREVPYLARDHAEGLIEELSEAGFSVLKIGVPGEILYNARVEKYHAGIVTPGGLNPLAAVREAGVEIRMKAIERLMDLREFRYVDEV</sequence>
<gene>
    <name evidence="3" type="ORF">C7452_1342</name>
</gene>
<accession>A0A371NBG9</accession>
<evidence type="ECO:0000259" key="2">
    <source>
        <dbReference type="Pfam" id="PF08461"/>
    </source>
</evidence>
<feature type="domain" description="NrpR regulatory" evidence="1">
    <location>
        <begin position="332"/>
        <end position="559"/>
    </location>
</feature>
<dbReference type="PANTHER" id="PTHR41964:SF1">
    <property type="entry name" value="GLOBAL NITROGEN REGULATOR NRPR"/>
    <property type="match status" value="1"/>
</dbReference>
<dbReference type="InterPro" id="IPR036984">
    <property type="entry name" value="NrpR_dom_sf"/>
</dbReference>
<dbReference type="InterPro" id="IPR038982">
    <property type="entry name" value="NrpR"/>
</dbReference>
<evidence type="ECO:0000313" key="3">
    <source>
        <dbReference type="EMBL" id="REE26379.1"/>
    </source>
</evidence>
<evidence type="ECO:0000313" key="4">
    <source>
        <dbReference type="Proteomes" id="UP000256864"/>
    </source>
</evidence>
<feature type="domain" description="Ribonuclease R winged-helix" evidence="2">
    <location>
        <begin position="14"/>
        <end position="79"/>
    </location>
</feature>
<keyword evidence="4" id="KW-1185">Reference proteome</keyword>
<dbReference type="EMBL" id="QREL01000002">
    <property type="protein sequence ID" value="REE26379.1"/>
    <property type="molecule type" value="Genomic_DNA"/>
</dbReference>
<dbReference type="PANTHER" id="PTHR41964">
    <property type="entry name" value="GLOBAL NITROGEN REGULATOR NRPR"/>
    <property type="match status" value="1"/>
</dbReference>
<dbReference type="Pfam" id="PF01995">
    <property type="entry name" value="NRD1_2"/>
    <property type="match status" value="2"/>
</dbReference>
<evidence type="ECO:0000259" key="1">
    <source>
        <dbReference type="Pfam" id="PF01995"/>
    </source>
</evidence>
<dbReference type="Gene3D" id="3.30.70.1360">
    <property type="entry name" value="mj0159-like"/>
    <property type="match status" value="4"/>
</dbReference>
<dbReference type="InterPro" id="IPR013668">
    <property type="entry name" value="RNase_R_HTH_12"/>
</dbReference>
<dbReference type="AlphaFoldDB" id="A0A371NBG9"/>
<feature type="domain" description="NrpR regulatory" evidence="1">
    <location>
        <begin position="88"/>
        <end position="312"/>
    </location>
</feature>
<organism evidence="3 4">
    <name type="scientific">Methanothermobacter defluvii</name>
    <dbReference type="NCBI Taxonomy" id="49339"/>
    <lineage>
        <taxon>Archaea</taxon>
        <taxon>Methanobacteriati</taxon>
        <taxon>Methanobacteriota</taxon>
        <taxon>Methanomada group</taxon>
        <taxon>Methanobacteria</taxon>
        <taxon>Methanobacteriales</taxon>
        <taxon>Methanobacteriaceae</taxon>
        <taxon>Methanothermobacter</taxon>
    </lineage>
</organism>
<dbReference type="Pfam" id="PF08461">
    <property type="entry name" value="WHD_RNase_R"/>
    <property type="match status" value="1"/>
</dbReference>
<reference evidence="3 4" key="1">
    <citation type="submission" date="2018-07" db="EMBL/GenBank/DDBJ databases">
        <title>Genomic Encyclopedia of Type Strains, Phase IV (KMG-IV): sequencing the most valuable type-strain genomes for metagenomic binning, comparative biology and taxonomic classification.</title>
        <authorList>
            <person name="Goeker M."/>
        </authorList>
    </citation>
    <scope>NUCLEOTIDE SEQUENCE [LARGE SCALE GENOMIC DNA]</scope>
    <source>
        <strain evidence="3 4">DSM 7466</strain>
    </source>
</reference>
<evidence type="ECO:0008006" key="5">
    <source>
        <dbReference type="Google" id="ProtNLM"/>
    </source>
</evidence>
<name>A0A371NBG9_9EURY</name>
<comment type="caution">
    <text evidence="3">The sequence shown here is derived from an EMBL/GenBank/DDBJ whole genome shotgun (WGS) entry which is preliminary data.</text>
</comment>
<protein>
    <recommendedName>
        <fullName evidence="5">Transcriptional repressor of nif and glnA operons</fullName>
    </recommendedName>
</protein>